<feature type="chain" id="PRO_5046750264" evidence="1">
    <location>
        <begin position="27"/>
        <end position="323"/>
    </location>
</feature>
<dbReference type="EMBL" id="JBEXAE010000002">
    <property type="protein sequence ID" value="MET6990293.1"/>
    <property type="molecule type" value="Genomic_DNA"/>
</dbReference>
<dbReference type="PROSITE" id="PS51257">
    <property type="entry name" value="PROKAR_LIPOPROTEIN"/>
    <property type="match status" value="1"/>
</dbReference>
<sequence>MRNKIMTIVKNLKLIFLMMLFVVAFASCKQNKTKNDTSKAEGDYVRLFAQDRPSGQPFVFNMPIDEGLDNLELTDSGNEELDSNELVLGISLANSHIAVPIKYLSGFEVANLVIGDDNFLLTYCPLVGSARVFKGKINGTKSGFDFGRGLKDNNLLIIDRETKSVWNQLSGKAIEGKLKGKHLSPLASIQSTWGFWKAKYPTTKVAINKDTSNAAFPEEVLQKRYYNTWMPGKKRPNNSEHQIQNLGLGIDLGSLDIFFPLETLFEGNSPLIYKQKNEEVYIHFDSSGLTAWAEDKKGGMIPSTIVYDWAWNNFYPNTIVFKK</sequence>
<dbReference type="InterPro" id="IPR021516">
    <property type="entry name" value="DUF3179"/>
</dbReference>
<name>A0ABV2ST01_9FLAO</name>
<evidence type="ECO:0000313" key="2">
    <source>
        <dbReference type="EMBL" id="MET6990293.1"/>
    </source>
</evidence>
<accession>A0ABV2ST01</accession>
<feature type="signal peptide" evidence="1">
    <location>
        <begin position="1"/>
        <end position="26"/>
    </location>
</feature>
<gene>
    <name evidence="2" type="ORF">ABXZ36_06500</name>
</gene>
<keyword evidence="3" id="KW-1185">Reference proteome</keyword>
<protein>
    <submittedName>
        <fullName evidence="2">DUF3179 domain-containing (Seleno)protein</fullName>
    </submittedName>
</protein>
<reference evidence="2 3" key="1">
    <citation type="submission" date="2024-07" db="EMBL/GenBank/DDBJ databases">
        <title>The genome sequence of type strain Sediminicola arcticus GDMCC 1.2805.</title>
        <authorList>
            <person name="Liu Y."/>
        </authorList>
    </citation>
    <scope>NUCLEOTIDE SEQUENCE [LARGE SCALE GENOMIC DNA]</scope>
    <source>
        <strain evidence="2 3">GDMCC 1.2805</strain>
    </source>
</reference>
<comment type="caution">
    <text evidence="2">The sequence shown here is derived from an EMBL/GenBank/DDBJ whole genome shotgun (WGS) entry which is preliminary data.</text>
</comment>
<proteinExistence type="predicted"/>
<dbReference type="Proteomes" id="UP001549799">
    <property type="component" value="Unassembled WGS sequence"/>
</dbReference>
<keyword evidence="1" id="KW-0732">Signal</keyword>
<evidence type="ECO:0000256" key="1">
    <source>
        <dbReference type="SAM" id="SignalP"/>
    </source>
</evidence>
<dbReference type="Pfam" id="PF11376">
    <property type="entry name" value="DUF3179"/>
    <property type="match status" value="1"/>
</dbReference>
<evidence type="ECO:0000313" key="3">
    <source>
        <dbReference type="Proteomes" id="UP001549799"/>
    </source>
</evidence>
<organism evidence="2 3">
    <name type="scientific">Sediminicola arcticus</name>
    <dbReference type="NCBI Taxonomy" id="1574308"/>
    <lineage>
        <taxon>Bacteria</taxon>
        <taxon>Pseudomonadati</taxon>
        <taxon>Bacteroidota</taxon>
        <taxon>Flavobacteriia</taxon>
        <taxon>Flavobacteriales</taxon>
        <taxon>Flavobacteriaceae</taxon>
        <taxon>Sediminicola</taxon>
    </lineage>
</organism>